<dbReference type="InterPro" id="IPR039852">
    <property type="entry name" value="CAND1/CAND2"/>
</dbReference>
<dbReference type="InterPro" id="IPR011989">
    <property type="entry name" value="ARM-like"/>
</dbReference>
<dbReference type="InterPro" id="IPR016024">
    <property type="entry name" value="ARM-type_fold"/>
</dbReference>
<dbReference type="InterPro" id="IPR013932">
    <property type="entry name" value="TATA-bd_TIP120"/>
</dbReference>
<name>A0ABQ4XUH3_9ASTR</name>
<keyword evidence="6" id="KW-1185">Reference proteome</keyword>
<evidence type="ECO:0000256" key="3">
    <source>
        <dbReference type="ARBA" id="ARBA00022786"/>
    </source>
</evidence>
<reference evidence="5" key="2">
    <citation type="submission" date="2022-01" db="EMBL/GenBank/DDBJ databases">
        <authorList>
            <person name="Yamashiro T."/>
            <person name="Shiraishi A."/>
            <person name="Satake H."/>
            <person name="Nakayama K."/>
        </authorList>
    </citation>
    <scope>NUCLEOTIDE SEQUENCE</scope>
</reference>
<evidence type="ECO:0000313" key="5">
    <source>
        <dbReference type="EMBL" id="GJS68358.1"/>
    </source>
</evidence>
<sequence>MEKVQTVDLGPFKHIIDDGLELRKAAFECVDTLLDNYLDQLNPSSFSVPYLKSGLDDHYDVKMPCHLILSKLADKCPSSILADSLVDHLQKTLNFRSKQDVIKQEVDRNEDMIQSALRAISLLNRI</sequence>
<dbReference type="EMBL" id="BQNB010009784">
    <property type="protein sequence ID" value="GJS68358.1"/>
    <property type="molecule type" value="Genomic_DNA"/>
</dbReference>
<dbReference type="Gene3D" id="1.25.10.10">
    <property type="entry name" value="Leucine-rich Repeat Variant"/>
    <property type="match status" value="1"/>
</dbReference>
<keyword evidence="3" id="KW-0833">Ubl conjugation pathway</keyword>
<feature type="domain" description="TATA-binding protein interacting (TIP20)" evidence="4">
    <location>
        <begin position="3"/>
        <end position="124"/>
    </location>
</feature>
<comment type="similarity">
    <text evidence="1">Belongs to the CAND family.</text>
</comment>
<reference evidence="5" key="1">
    <citation type="journal article" date="2022" name="Int. J. Mol. Sci.">
        <title>Draft Genome of Tanacetum Coccineum: Genomic Comparison of Closely Related Tanacetum-Family Plants.</title>
        <authorList>
            <person name="Yamashiro T."/>
            <person name="Shiraishi A."/>
            <person name="Nakayama K."/>
            <person name="Satake H."/>
        </authorList>
    </citation>
    <scope>NUCLEOTIDE SEQUENCE</scope>
</reference>
<keyword evidence="2" id="KW-0677">Repeat</keyword>
<evidence type="ECO:0000313" key="6">
    <source>
        <dbReference type="Proteomes" id="UP001151760"/>
    </source>
</evidence>
<dbReference type="Proteomes" id="UP001151760">
    <property type="component" value="Unassembled WGS sequence"/>
</dbReference>
<protein>
    <submittedName>
        <fullName evidence="5">Cullin-associated NEDD8-dissociated protein 1-like protein</fullName>
    </submittedName>
</protein>
<feature type="non-terminal residue" evidence="5">
    <location>
        <position position="126"/>
    </location>
</feature>
<evidence type="ECO:0000256" key="2">
    <source>
        <dbReference type="ARBA" id="ARBA00022737"/>
    </source>
</evidence>
<accession>A0ABQ4XUH3</accession>
<evidence type="ECO:0000256" key="1">
    <source>
        <dbReference type="ARBA" id="ARBA00007657"/>
    </source>
</evidence>
<dbReference type="SUPFAM" id="SSF48371">
    <property type="entry name" value="ARM repeat"/>
    <property type="match status" value="1"/>
</dbReference>
<dbReference type="Pfam" id="PF08623">
    <property type="entry name" value="TIP120"/>
    <property type="match status" value="1"/>
</dbReference>
<dbReference type="PANTHER" id="PTHR12696">
    <property type="entry name" value="TIP120"/>
    <property type="match status" value="1"/>
</dbReference>
<gene>
    <name evidence="5" type="ORF">Tco_0682923</name>
</gene>
<evidence type="ECO:0000259" key="4">
    <source>
        <dbReference type="Pfam" id="PF08623"/>
    </source>
</evidence>
<proteinExistence type="inferred from homology"/>
<comment type="caution">
    <text evidence="5">The sequence shown here is derived from an EMBL/GenBank/DDBJ whole genome shotgun (WGS) entry which is preliminary data.</text>
</comment>
<organism evidence="5 6">
    <name type="scientific">Tanacetum coccineum</name>
    <dbReference type="NCBI Taxonomy" id="301880"/>
    <lineage>
        <taxon>Eukaryota</taxon>
        <taxon>Viridiplantae</taxon>
        <taxon>Streptophyta</taxon>
        <taxon>Embryophyta</taxon>
        <taxon>Tracheophyta</taxon>
        <taxon>Spermatophyta</taxon>
        <taxon>Magnoliopsida</taxon>
        <taxon>eudicotyledons</taxon>
        <taxon>Gunneridae</taxon>
        <taxon>Pentapetalae</taxon>
        <taxon>asterids</taxon>
        <taxon>campanulids</taxon>
        <taxon>Asterales</taxon>
        <taxon>Asteraceae</taxon>
        <taxon>Asteroideae</taxon>
        <taxon>Anthemideae</taxon>
        <taxon>Anthemidinae</taxon>
        <taxon>Tanacetum</taxon>
    </lineage>
</organism>